<evidence type="ECO:0000256" key="9">
    <source>
        <dbReference type="SAM" id="Phobius"/>
    </source>
</evidence>
<evidence type="ECO:0000259" key="10">
    <source>
        <dbReference type="Pfam" id="PF01490"/>
    </source>
</evidence>
<feature type="transmembrane region" description="Helical" evidence="9">
    <location>
        <begin position="12"/>
        <end position="30"/>
    </location>
</feature>
<feature type="domain" description="Amino acid transporter transmembrane" evidence="10">
    <location>
        <begin position="8"/>
        <end position="404"/>
    </location>
</feature>
<evidence type="ECO:0000256" key="1">
    <source>
        <dbReference type="ARBA" id="ARBA00004141"/>
    </source>
</evidence>
<reference evidence="11" key="1">
    <citation type="submission" date="2022-12" db="EMBL/GenBank/DDBJ databases">
        <title>Genome assemblies of Blomia tropicalis.</title>
        <authorList>
            <person name="Cui Y."/>
        </authorList>
    </citation>
    <scope>NUCLEOTIDE SEQUENCE</scope>
    <source>
        <tissue evidence="11">Adult mites</tissue>
    </source>
</reference>
<gene>
    <name evidence="11" type="ORF">RDWZM_008407</name>
</gene>
<evidence type="ECO:0000313" key="11">
    <source>
        <dbReference type="EMBL" id="KAJ6217250.1"/>
    </source>
</evidence>
<feature type="transmembrane region" description="Helical" evidence="9">
    <location>
        <begin position="195"/>
        <end position="217"/>
    </location>
</feature>
<feature type="transmembrane region" description="Helical" evidence="9">
    <location>
        <begin position="123"/>
        <end position="142"/>
    </location>
</feature>
<comment type="subcellular location">
    <subcellularLocation>
        <location evidence="1">Membrane</location>
        <topology evidence="1">Multi-pass membrane protein</topology>
    </subcellularLocation>
</comment>
<feature type="transmembrane region" description="Helical" evidence="9">
    <location>
        <begin position="278"/>
        <end position="299"/>
    </location>
</feature>
<feature type="transmembrane region" description="Helical" evidence="9">
    <location>
        <begin position="36"/>
        <end position="57"/>
    </location>
</feature>
<protein>
    <recommendedName>
        <fullName evidence="10">Amino acid transporter transmembrane domain-containing protein</fullName>
    </recommendedName>
</protein>
<name>A0A9Q0M4E3_BLOTA</name>
<feature type="transmembrane region" description="Helical" evidence="9">
    <location>
        <begin position="83"/>
        <end position="103"/>
    </location>
</feature>
<feature type="region of interest" description="Disordered" evidence="8">
    <location>
        <begin position="674"/>
        <end position="718"/>
    </location>
</feature>
<dbReference type="Pfam" id="PF01490">
    <property type="entry name" value="Aa_trans"/>
    <property type="match status" value="1"/>
</dbReference>
<feature type="transmembrane region" description="Helical" evidence="9">
    <location>
        <begin position="154"/>
        <end position="175"/>
    </location>
</feature>
<dbReference type="AlphaFoldDB" id="A0A9Q0M4E3"/>
<dbReference type="EMBL" id="JAPWDV010000003">
    <property type="protein sequence ID" value="KAJ6217250.1"/>
    <property type="molecule type" value="Genomic_DNA"/>
</dbReference>
<keyword evidence="2" id="KW-0813">Transport</keyword>
<feature type="transmembrane region" description="Helical" evidence="9">
    <location>
        <begin position="354"/>
        <end position="375"/>
    </location>
</feature>
<dbReference type="GO" id="GO:0015179">
    <property type="term" value="F:L-amino acid transmembrane transporter activity"/>
    <property type="evidence" value="ECO:0007669"/>
    <property type="project" value="TreeGrafter"/>
</dbReference>
<feature type="transmembrane region" description="Helical" evidence="9">
    <location>
        <begin position="330"/>
        <end position="348"/>
    </location>
</feature>
<dbReference type="PANTHER" id="PTHR22950:SF646">
    <property type="entry name" value="SODIUM-COUPLED NEUTRAL AMINO ACID TRANSPORTER 10-RELATED"/>
    <property type="match status" value="1"/>
</dbReference>
<dbReference type="Proteomes" id="UP001142055">
    <property type="component" value="Chromosome 3"/>
</dbReference>
<feature type="coiled-coil region" evidence="7">
    <location>
        <begin position="469"/>
        <end position="516"/>
    </location>
</feature>
<organism evidence="11 12">
    <name type="scientific">Blomia tropicalis</name>
    <name type="common">Mite</name>
    <dbReference type="NCBI Taxonomy" id="40697"/>
    <lineage>
        <taxon>Eukaryota</taxon>
        <taxon>Metazoa</taxon>
        <taxon>Ecdysozoa</taxon>
        <taxon>Arthropoda</taxon>
        <taxon>Chelicerata</taxon>
        <taxon>Arachnida</taxon>
        <taxon>Acari</taxon>
        <taxon>Acariformes</taxon>
        <taxon>Sarcoptiformes</taxon>
        <taxon>Astigmata</taxon>
        <taxon>Glycyphagoidea</taxon>
        <taxon>Echimyopodidae</taxon>
        <taxon>Blomia</taxon>
    </lineage>
</organism>
<feature type="compositionally biased region" description="Basic and acidic residues" evidence="8">
    <location>
        <begin position="674"/>
        <end position="692"/>
    </location>
</feature>
<feature type="compositionally biased region" description="Basic and acidic residues" evidence="8">
    <location>
        <begin position="701"/>
        <end position="718"/>
    </location>
</feature>
<evidence type="ECO:0000256" key="5">
    <source>
        <dbReference type="ARBA" id="ARBA00022989"/>
    </source>
</evidence>
<comment type="caution">
    <text evidence="11">The sequence shown here is derived from an EMBL/GenBank/DDBJ whole genome shotgun (WGS) entry which is preliminary data.</text>
</comment>
<evidence type="ECO:0000256" key="7">
    <source>
        <dbReference type="SAM" id="Coils"/>
    </source>
</evidence>
<dbReference type="OMA" id="QTQLFEF"/>
<feature type="transmembrane region" description="Helical" evidence="9">
    <location>
        <begin position="387"/>
        <end position="408"/>
    </location>
</feature>
<sequence>MSKLNRSLKSTVNLGNSIIGVSILAMPLCFKHCGIVLSLVVIGISAILNQFSCYLLLKSAIINRRRNYELLAYDVFGSSGKTLVEVCILLYLLGTCIAFFVIVGDIGPSLVAHLLNIENGPHLRALVVTILAMFVIFPLGLMRNVENLTSFSMISLLVYTFLVFRMISLAMDKYFTTPTTINVWFEVNYWNSNYVISYLPIFSMALSCQGQIFEIFSNDLIQTETRKLKYMIRSTRRAIYATSFVYILIGLFGYMAFFDSANLSGNILQALPNGFGTKLTLLMFLGTLLTSFPLCLFPCRTSLHSLLFRKGGYNDLLSTSHSIHMSDHHFRLLTMLLIVTTMGISIIFPHVELVLALVGSTIGAVICFIVPAMIFIKLSDKNTIEYLLSYLLVFFGAIIFVFCTFSALHSISVARDVEIVEKISEMHRVTARPTLPKIKPDENRSKMLKKQPSLPIVTTKSNTEFKSKVNNISKLKESIQLDLKKMKKQDELLQRLERQQQEHSKLLKEQKEIIKQLKSHNQLPVDNGDKSMSITNVNNNKSVDSAPVVISLKITTHFPIKPIKLAENGLTSNSNGAIRAAPIPITASKSNNLTKSMSSNINVKVNLKPVRASISTPSPTHSNQQLLSSISSKSSLSINKTSNMLIEDKAAIINVPNQQQKVIKPIAINMKENRKKDDLIVDGQRTEHREMGQQRNQTKNGNDKDEKKRAEIIEKDTL</sequence>
<evidence type="ECO:0000256" key="2">
    <source>
        <dbReference type="ARBA" id="ARBA00022448"/>
    </source>
</evidence>
<evidence type="ECO:0000256" key="8">
    <source>
        <dbReference type="SAM" id="MobiDB-lite"/>
    </source>
</evidence>
<evidence type="ECO:0000256" key="6">
    <source>
        <dbReference type="ARBA" id="ARBA00023136"/>
    </source>
</evidence>
<evidence type="ECO:0000313" key="12">
    <source>
        <dbReference type="Proteomes" id="UP001142055"/>
    </source>
</evidence>
<keyword evidence="5 9" id="KW-1133">Transmembrane helix</keyword>
<dbReference type="InterPro" id="IPR013057">
    <property type="entry name" value="AA_transpt_TM"/>
</dbReference>
<keyword evidence="6 9" id="KW-0472">Membrane</keyword>
<keyword evidence="7" id="KW-0175">Coiled coil</keyword>
<keyword evidence="3 9" id="KW-0812">Transmembrane</keyword>
<accession>A0A9Q0M4E3</accession>
<dbReference type="GO" id="GO:0016020">
    <property type="term" value="C:membrane"/>
    <property type="evidence" value="ECO:0007669"/>
    <property type="project" value="UniProtKB-SubCell"/>
</dbReference>
<keyword evidence="4" id="KW-0029">Amino-acid transport</keyword>
<feature type="transmembrane region" description="Helical" evidence="9">
    <location>
        <begin position="238"/>
        <end position="258"/>
    </location>
</feature>
<proteinExistence type="predicted"/>
<keyword evidence="12" id="KW-1185">Reference proteome</keyword>
<evidence type="ECO:0000256" key="4">
    <source>
        <dbReference type="ARBA" id="ARBA00022970"/>
    </source>
</evidence>
<dbReference type="PANTHER" id="PTHR22950">
    <property type="entry name" value="AMINO ACID TRANSPORTER"/>
    <property type="match status" value="1"/>
</dbReference>
<evidence type="ECO:0000256" key="3">
    <source>
        <dbReference type="ARBA" id="ARBA00022692"/>
    </source>
</evidence>